<sequence>MMVLDGLVVNTLSLYFGRRMSSYSLYDIRQKTRKLQNGTFGNSVSTLTTAFSGYSNLEILIREATNTDPWGPTSKQKKQLCSWILNYANPEYVSDHIAGSQTVESGQSISKKAIDFIVHRIQEYSGLGRSSQSIFDSLKKSLVTRGYEFVIVSKCLQLLEHLLLYCYQEDDGARVFDIVDDVRIDLDPVVQLEHYQVTLSYDGLNLNHEKQIKEMARHVVELATDEAKLAAEREKFQPRRKSRQNSGTLFYDEDQFDVSRSDALRLEEDQDPFARSRISTLSSNVARYLPGSPGHRKSRSSGGISLASQNYTHSSYHDDFNESNENNENNDNSENSDVPREMRQEHTRDEHPDASQNLLIDLNS</sequence>
<feature type="compositionally biased region" description="Polar residues" evidence="1">
    <location>
        <begin position="354"/>
        <end position="364"/>
    </location>
</feature>
<feature type="domain" description="ENTH" evidence="2">
    <location>
        <begin position="129"/>
        <end position="229"/>
    </location>
</feature>
<dbReference type="GO" id="GO:0005886">
    <property type="term" value="C:plasma membrane"/>
    <property type="evidence" value="ECO:0007669"/>
    <property type="project" value="TreeGrafter"/>
</dbReference>
<dbReference type="RefSeq" id="XP_043062188.1">
    <property type="nucleotide sequence ID" value="XM_043203460.1"/>
</dbReference>
<dbReference type="Proteomes" id="UP001196530">
    <property type="component" value="Unassembled WGS sequence"/>
</dbReference>
<evidence type="ECO:0000313" key="5">
    <source>
        <dbReference type="Proteomes" id="UP001196530"/>
    </source>
</evidence>
<organism evidence="3 5">
    <name type="scientific">Pichia angusta</name>
    <name type="common">Yeast</name>
    <name type="synonym">Hansenula polymorpha</name>
    <dbReference type="NCBI Taxonomy" id="870730"/>
    <lineage>
        <taxon>Eukaryota</taxon>
        <taxon>Fungi</taxon>
        <taxon>Dikarya</taxon>
        <taxon>Ascomycota</taxon>
        <taxon>Saccharomycotina</taxon>
        <taxon>Pichiomycetes</taxon>
        <taxon>Pichiales</taxon>
        <taxon>Pichiaceae</taxon>
        <taxon>Ogataea</taxon>
    </lineage>
</organism>
<dbReference type="Gene3D" id="1.25.40.90">
    <property type="match status" value="1"/>
</dbReference>
<gene>
    <name evidence="3" type="ORF">KL928_000293</name>
    <name evidence="4" type="ORF">KL940_001140</name>
</gene>
<feature type="compositionally biased region" description="Basic and acidic residues" evidence="1">
    <location>
        <begin position="337"/>
        <end position="353"/>
    </location>
</feature>
<evidence type="ECO:0000256" key="1">
    <source>
        <dbReference type="SAM" id="MobiDB-lite"/>
    </source>
</evidence>
<dbReference type="GO" id="GO:0030125">
    <property type="term" value="C:clathrin vesicle coat"/>
    <property type="evidence" value="ECO:0007669"/>
    <property type="project" value="TreeGrafter"/>
</dbReference>
<feature type="region of interest" description="Disordered" evidence="1">
    <location>
        <begin position="285"/>
        <end position="364"/>
    </location>
</feature>
<dbReference type="GO" id="GO:0030276">
    <property type="term" value="F:clathrin binding"/>
    <property type="evidence" value="ECO:0007669"/>
    <property type="project" value="TreeGrafter"/>
</dbReference>
<dbReference type="Proteomes" id="UP001197328">
    <property type="component" value="Unassembled WGS sequence"/>
</dbReference>
<dbReference type="GO" id="GO:0005768">
    <property type="term" value="C:endosome"/>
    <property type="evidence" value="ECO:0007669"/>
    <property type="project" value="TreeGrafter"/>
</dbReference>
<name>A0AAN6DJ35_PICAN</name>
<dbReference type="GO" id="GO:0007015">
    <property type="term" value="P:actin filament organization"/>
    <property type="evidence" value="ECO:0007669"/>
    <property type="project" value="TreeGrafter"/>
</dbReference>
<keyword evidence="6" id="KW-1185">Reference proteome</keyword>
<dbReference type="GeneID" id="66124344"/>
<reference evidence="3 6" key="1">
    <citation type="journal article" date="2021" name="G3 (Bethesda)">
        <title>Genomic diversity, chromosomal rearrangements, and interspecies hybridization in the ogataea polymorpha species complex.</title>
        <authorList>
            <person name="Hanson S.J."/>
            <person name="Cinneide E.O."/>
            <person name="Salzberg L.I."/>
            <person name="Wolfe K.H."/>
            <person name="McGowan J."/>
            <person name="Fitzpatrick D.A."/>
            <person name="Matlin K."/>
        </authorList>
    </citation>
    <scope>NUCLEOTIDE SEQUENCE</scope>
    <source>
        <strain evidence="4">51-138</strain>
        <strain evidence="3">61-244</strain>
    </source>
</reference>
<dbReference type="PANTHER" id="PTHR12276:SF5">
    <property type="entry name" value="EPSIN-5"/>
    <property type="match status" value="1"/>
</dbReference>
<evidence type="ECO:0000313" key="3">
    <source>
        <dbReference type="EMBL" id="KAG7821818.1"/>
    </source>
</evidence>
<feature type="compositionally biased region" description="Polar residues" evidence="1">
    <location>
        <begin position="300"/>
        <end position="314"/>
    </location>
</feature>
<dbReference type="EMBL" id="JAHLVD010000002">
    <property type="protein sequence ID" value="KAG7852258.1"/>
    <property type="molecule type" value="Genomic_DNA"/>
</dbReference>
<dbReference type="GO" id="GO:0006897">
    <property type="term" value="P:endocytosis"/>
    <property type="evidence" value="ECO:0007669"/>
    <property type="project" value="TreeGrafter"/>
</dbReference>
<protein>
    <recommendedName>
        <fullName evidence="2">ENTH domain-containing protein</fullName>
    </recommendedName>
</protein>
<feature type="compositionally biased region" description="Low complexity" evidence="1">
    <location>
        <begin position="323"/>
        <end position="336"/>
    </location>
</feature>
<dbReference type="GO" id="GO:0005543">
    <property type="term" value="F:phospholipid binding"/>
    <property type="evidence" value="ECO:0007669"/>
    <property type="project" value="TreeGrafter"/>
</dbReference>
<comment type="caution">
    <text evidence="3">The sequence shown here is derived from an EMBL/GenBank/DDBJ whole genome shotgun (WGS) entry which is preliminary data.</text>
</comment>
<dbReference type="Pfam" id="PF01417">
    <property type="entry name" value="ENTH"/>
    <property type="match status" value="1"/>
</dbReference>
<dbReference type="InterPro" id="IPR008942">
    <property type="entry name" value="ENTH_VHS"/>
</dbReference>
<evidence type="ECO:0000313" key="6">
    <source>
        <dbReference type="Proteomes" id="UP001197328"/>
    </source>
</evidence>
<dbReference type="PANTHER" id="PTHR12276">
    <property type="entry name" value="EPSIN/ENT-RELATED"/>
    <property type="match status" value="1"/>
</dbReference>
<proteinExistence type="predicted"/>
<evidence type="ECO:0000313" key="4">
    <source>
        <dbReference type="EMBL" id="KAG7852258.1"/>
    </source>
</evidence>
<accession>A0AAN6DJ35</accession>
<dbReference type="AlphaFoldDB" id="A0AAN6DJ35"/>
<dbReference type="SUPFAM" id="SSF48464">
    <property type="entry name" value="ENTH/VHS domain"/>
    <property type="match status" value="2"/>
</dbReference>
<dbReference type="InterPro" id="IPR013809">
    <property type="entry name" value="ENTH"/>
</dbReference>
<dbReference type="EMBL" id="JAHLUX010000001">
    <property type="protein sequence ID" value="KAG7821818.1"/>
    <property type="molecule type" value="Genomic_DNA"/>
</dbReference>
<evidence type="ECO:0000259" key="2">
    <source>
        <dbReference type="Pfam" id="PF01417"/>
    </source>
</evidence>